<name>A0A7U9L366_9ACTN</name>
<dbReference type="Gene3D" id="3.10.580.10">
    <property type="entry name" value="CBS-domain"/>
    <property type="match status" value="1"/>
</dbReference>
<accession>A0A7U9L366</accession>
<reference evidence="3 4" key="1">
    <citation type="submission" date="2018-11" db="EMBL/GenBank/DDBJ databases">
        <title>Whole genome sequence of Streptomyces chrestomyceticus NBRC 13444(T).</title>
        <authorList>
            <person name="Komaki H."/>
            <person name="Tamura T."/>
        </authorList>
    </citation>
    <scope>NUCLEOTIDE SEQUENCE [LARGE SCALE GENOMIC DNA]</scope>
    <source>
        <strain evidence="3 4">NBRC 13444</strain>
    </source>
</reference>
<proteinExistence type="predicted"/>
<dbReference type="PROSITE" id="PS51371">
    <property type="entry name" value="CBS"/>
    <property type="match status" value="1"/>
</dbReference>
<dbReference type="EMBL" id="BHZC01000001">
    <property type="protein sequence ID" value="GCD40212.1"/>
    <property type="molecule type" value="Genomic_DNA"/>
</dbReference>
<protein>
    <recommendedName>
        <fullName evidence="2">CBS domain-containing protein</fullName>
    </recommendedName>
</protein>
<dbReference type="SMART" id="SM00116">
    <property type="entry name" value="CBS"/>
    <property type="match status" value="1"/>
</dbReference>
<organism evidence="3 4">
    <name type="scientific">Streptomyces chrestomyceticus JCM 4735</name>
    <dbReference type="NCBI Taxonomy" id="1306181"/>
    <lineage>
        <taxon>Bacteria</taxon>
        <taxon>Bacillati</taxon>
        <taxon>Actinomycetota</taxon>
        <taxon>Actinomycetes</taxon>
        <taxon>Kitasatosporales</taxon>
        <taxon>Streptomycetaceae</taxon>
        <taxon>Streptomyces</taxon>
    </lineage>
</organism>
<dbReference type="Proteomes" id="UP000287830">
    <property type="component" value="Unassembled WGS sequence"/>
</dbReference>
<gene>
    <name evidence="3" type="ORF">OEIGOIKO_08069</name>
</gene>
<dbReference type="InterPro" id="IPR046342">
    <property type="entry name" value="CBS_dom_sf"/>
</dbReference>
<comment type="caution">
    <text evidence="3">The sequence shown here is derived from an EMBL/GenBank/DDBJ whole genome shotgun (WGS) entry which is preliminary data.</text>
</comment>
<dbReference type="SUPFAM" id="SSF54631">
    <property type="entry name" value="CBS-domain pair"/>
    <property type="match status" value="1"/>
</dbReference>
<evidence type="ECO:0000256" key="1">
    <source>
        <dbReference type="PROSITE-ProRule" id="PRU00703"/>
    </source>
</evidence>
<dbReference type="Pfam" id="PF00571">
    <property type="entry name" value="CBS"/>
    <property type="match status" value="1"/>
</dbReference>
<evidence type="ECO:0000259" key="2">
    <source>
        <dbReference type="PROSITE" id="PS51371"/>
    </source>
</evidence>
<dbReference type="AlphaFoldDB" id="A0A7U9L366"/>
<dbReference type="InterPro" id="IPR000644">
    <property type="entry name" value="CBS_dom"/>
</dbReference>
<sequence>MKHRLIDQIVNRDVVKTLPEAPFKEVTDLPARHAVSGVPVVDRDDKVLGVVSETDLMYRQAVRTTHHARVRTGPALRERPHRTCQVRRLNGP</sequence>
<dbReference type="RefSeq" id="WP_167515253.1">
    <property type="nucleotide sequence ID" value="NZ_BHZC01000001.1"/>
</dbReference>
<dbReference type="GeneID" id="95626683"/>
<evidence type="ECO:0000313" key="3">
    <source>
        <dbReference type="EMBL" id="GCD40212.1"/>
    </source>
</evidence>
<keyword evidence="1" id="KW-0129">CBS domain</keyword>
<evidence type="ECO:0000313" key="4">
    <source>
        <dbReference type="Proteomes" id="UP000287830"/>
    </source>
</evidence>
<feature type="domain" description="CBS" evidence="2">
    <location>
        <begin position="10"/>
        <end position="69"/>
    </location>
</feature>